<dbReference type="STRING" id="1890683.A0A427YKW1"/>
<reference evidence="2 3" key="1">
    <citation type="submission" date="2018-11" db="EMBL/GenBank/DDBJ databases">
        <title>Genome sequence of Saitozyma podzolica DSM 27192.</title>
        <authorList>
            <person name="Aliyu H."/>
            <person name="Gorte O."/>
            <person name="Ochsenreither K."/>
        </authorList>
    </citation>
    <scope>NUCLEOTIDE SEQUENCE [LARGE SCALE GENOMIC DNA]</scope>
    <source>
        <strain evidence="2 3">DSM 27192</strain>
    </source>
</reference>
<organism evidence="2 3">
    <name type="scientific">Saitozyma podzolica</name>
    <dbReference type="NCBI Taxonomy" id="1890683"/>
    <lineage>
        <taxon>Eukaryota</taxon>
        <taxon>Fungi</taxon>
        <taxon>Dikarya</taxon>
        <taxon>Basidiomycota</taxon>
        <taxon>Agaricomycotina</taxon>
        <taxon>Tremellomycetes</taxon>
        <taxon>Tremellales</taxon>
        <taxon>Trimorphomycetaceae</taxon>
        <taxon>Saitozyma</taxon>
    </lineage>
</organism>
<gene>
    <name evidence="2" type="ORF">EHS25_009079</name>
</gene>
<evidence type="ECO:0000256" key="1">
    <source>
        <dbReference type="SAM" id="MobiDB-lite"/>
    </source>
</evidence>
<dbReference type="InterPro" id="IPR036249">
    <property type="entry name" value="Thioredoxin-like_sf"/>
</dbReference>
<dbReference type="EMBL" id="RSCD01000007">
    <property type="protein sequence ID" value="RSH91710.1"/>
    <property type="molecule type" value="Genomic_DNA"/>
</dbReference>
<protein>
    <recommendedName>
        <fullName evidence="4">Thioredoxin domain-containing protein</fullName>
    </recommendedName>
</protein>
<dbReference type="Proteomes" id="UP000279259">
    <property type="component" value="Unassembled WGS sequence"/>
</dbReference>
<name>A0A427YKW1_9TREE</name>
<dbReference type="Gene3D" id="3.40.30.10">
    <property type="entry name" value="Glutaredoxin"/>
    <property type="match status" value="1"/>
</dbReference>
<comment type="caution">
    <text evidence="2">The sequence shown here is derived from an EMBL/GenBank/DDBJ whole genome shotgun (WGS) entry which is preliminary data.</text>
</comment>
<evidence type="ECO:0008006" key="4">
    <source>
        <dbReference type="Google" id="ProtNLM"/>
    </source>
</evidence>
<feature type="region of interest" description="Disordered" evidence="1">
    <location>
        <begin position="185"/>
        <end position="225"/>
    </location>
</feature>
<dbReference type="SUPFAM" id="SSF52833">
    <property type="entry name" value="Thioredoxin-like"/>
    <property type="match status" value="1"/>
</dbReference>
<sequence>MSAPPSPTLSDSALLDSLDDDPRFDLAAQRERRLEELQKEVRKVQVLQDSEYGRMITYGQEKALIERMSKEKFCLIHFFHPDFQRCRIMDQRLEELAPKYVHTLFLRAGVADVPFLVAKFGIQVLPHVLVFVDGRCADRLIGFEELGDSDKFTSKALEFRLQQSGALPTGPISLSNTLSTAVLGDADLSDREDSEDDRDKAGPRRGKTGIRNGFASGSRDDDEDY</sequence>
<proteinExistence type="predicted"/>
<accession>A0A427YKW1</accession>
<keyword evidence="3" id="KW-1185">Reference proteome</keyword>
<evidence type="ECO:0000313" key="3">
    <source>
        <dbReference type="Proteomes" id="UP000279259"/>
    </source>
</evidence>
<dbReference type="CDD" id="cd02989">
    <property type="entry name" value="Phd_like_TxnDC9"/>
    <property type="match status" value="1"/>
</dbReference>
<dbReference type="OrthoDB" id="10257948at2759"/>
<dbReference type="PANTHER" id="PTHR21148">
    <property type="entry name" value="THIOREDOXIN DOMAIN-CONTAINING PROTEIN 9"/>
    <property type="match status" value="1"/>
</dbReference>
<dbReference type="AlphaFoldDB" id="A0A427YKW1"/>
<evidence type="ECO:0000313" key="2">
    <source>
        <dbReference type="EMBL" id="RSH91710.1"/>
    </source>
</evidence>